<dbReference type="EMBL" id="LEKV01001029">
    <property type="protein sequence ID" value="KVI10083.1"/>
    <property type="molecule type" value="Genomic_DNA"/>
</dbReference>
<dbReference type="AlphaFoldDB" id="A0A118K653"/>
<protein>
    <submittedName>
        <fullName evidence="1">Uncharacterized protein</fullName>
    </submittedName>
</protein>
<feature type="non-terminal residue" evidence="1">
    <location>
        <position position="321"/>
    </location>
</feature>
<keyword evidence="2" id="KW-1185">Reference proteome</keyword>
<proteinExistence type="predicted"/>
<evidence type="ECO:0000313" key="1">
    <source>
        <dbReference type="EMBL" id="KVI10083.1"/>
    </source>
</evidence>
<accession>A0A118K653</accession>
<organism evidence="1 2">
    <name type="scientific">Cynara cardunculus var. scolymus</name>
    <name type="common">Globe artichoke</name>
    <name type="synonym">Cynara scolymus</name>
    <dbReference type="NCBI Taxonomy" id="59895"/>
    <lineage>
        <taxon>Eukaryota</taxon>
        <taxon>Viridiplantae</taxon>
        <taxon>Streptophyta</taxon>
        <taxon>Embryophyta</taxon>
        <taxon>Tracheophyta</taxon>
        <taxon>Spermatophyta</taxon>
        <taxon>Magnoliopsida</taxon>
        <taxon>eudicotyledons</taxon>
        <taxon>Gunneridae</taxon>
        <taxon>Pentapetalae</taxon>
        <taxon>asterids</taxon>
        <taxon>campanulids</taxon>
        <taxon>Asterales</taxon>
        <taxon>Asteraceae</taxon>
        <taxon>Carduoideae</taxon>
        <taxon>Cardueae</taxon>
        <taxon>Carduinae</taxon>
        <taxon>Cynara</taxon>
    </lineage>
</organism>
<dbReference type="Proteomes" id="UP000243975">
    <property type="component" value="Unassembled WGS sequence"/>
</dbReference>
<sequence>MVNVKIQILCPRDIDLDFLPQKIKKTAAFFNKIGMTTSTQDDSEGHIIWVAFNESVPEINTRMKNTVENGLGVREVVRRNRVTGRDELSYEEMVLFRALADDLGVDLFKVSDSVENLKPNTAFPDLNIEHSIYQYADIVLGNGRLVCDRNCLLFKRMHVGSFVNKRNQQVNPRFQGLSVFSESSNHSKGESRLPVTGIARAWDLKKRFIAIKLALKVKENWRNEEKPFDKPQGFQHSKTEKIGPGSKHVVKLRISHNIFGWHRYVRPGCKPTSLDQSPRLRLPKALTENPSSAPIFLRDHLPYLQRRFRVQIPGAMLHKNP</sequence>
<comment type="caution">
    <text evidence="1">The sequence shown here is derived from an EMBL/GenBank/DDBJ whole genome shotgun (WGS) entry which is preliminary data.</text>
</comment>
<gene>
    <name evidence="1" type="ORF">Ccrd_011520</name>
</gene>
<dbReference type="Gramene" id="KVI10083">
    <property type="protein sequence ID" value="KVI10083"/>
    <property type="gene ID" value="Ccrd_011520"/>
</dbReference>
<evidence type="ECO:0000313" key="2">
    <source>
        <dbReference type="Proteomes" id="UP000243975"/>
    </source>
</evidence>
<reference evidence="1 2" key="1">
    <citation type="journal article" date="2016" name="Sci. Rep.">
        <title>The genome sequence of the outbreeding globe artichoke constructed de novo incorporating a phase-aware low-pass sequencing strategy of F1 progeny.</title>
        <authorList>
            <person name="Scaglione D."/>
            <person name="Reyes-Chin-Wo S."/>
            <person name="Acquadro A."/>
            <person name="Froenicke L."/>
            <person name="Portis E."/>
            <person name="Beitel C."/>
            <person name="Tirone M."/>
            <person name="Mauro R."/>
            <person name="Lo Monaco A."/>
            <person name="Mauromicale G."/>
            <person name="Faccioli P."/>
            <person name="Cattivelli L."/>
            <person name="Rieseberg L."/>
            <person name="Michelmore R."/>
            <person name="Lanteri S."/>
        </authorList>
    </citation>
    <scope>NUCLEOTIDE SEQUENCE [LARGE SCALE GENOMIC DNA]</scope>
    <source>
        <strain evidence="1">2C</strain>
    </source>
</reference>
<name>A0A118K653_CYNCS</name>